<dbReference type="Pfam" id="PF07980">
    <property type="entry name" value="SusD_RagB"/>
    <property type="match status" value="1"/>
</dbReference>
<keyword evidence="5" id="KW-0998">Cell outer membrane</keyword>
<evidence type="ECO:0000259" key="7">
    <source>
        <dbReference type="Pfam" id="PF07980"/>
    </source>
</evidence>
<dbReference type="InterPro" id="IPR012944">
    <property type="entry name" value="SusD_RagB_dom"/>
</dbReference>
<gene>
    <name evidence="9" type="ORF">C5745_01055</name>
</gene>
<feature type="domain" description="RagB/SusD" evidence="7">
    <location>
        <begin position="300"/>
        <end position="520"/>
    </location>
</feature>
<keyword evidence="3 6" id="KW-0732">Signal</keyword>
<comment type="caution">
    <text evidence="9">The sequence shown here is derived from an EMBL/GenBank/DDBJ whole genome shotgun (WGS) entry which is preliminary data.</text>
</comment>
<accession>A0A2S9J8Y3</accession>
<evidence type="ECO:0000256" key="1">
    <source>
        <dbReference type="ARBA" id="ARBA00004442"/>
    </source>
</evidence>
<feature type="chain" id="PRO_5015554707" evidence="6">
    <location>
        <begin position="28"/>
        <end position="521"/>
    </location>
</feature>
<name>A0A2S9J8Y3_9SPHI</name>
<organism evidence="9 10">
    <name type="scientific">Sphingobacterium haloxyli</name>
    <dbReference type="NCBI Taxonomy" id="2100533"/>
    <lineage>
        <taxon>Bacteria</taxon>
        <taxon>Pseudomonadati</taxon>
        <taxon>Bacteroidota</taxon>
        <taxon>Sphingobacteriia</taxon>
        <taxon>Sphingobacteriales</taxon>
        <taxon>Sphingobacteriaceae</taxon>
        <taxon>Sphingobacterium</taxon>
    </lineage>
</organism>
<sequence>MNLTMKGFKILILAMVASIMMFGGSCNKDFLDKNPKNSVSNEVFWTSQKDVETALAGVYYRLQENFLGYERVYLDALTDNAFADPGNNTQSNLNVMTTGGISPGLGGALPNIYSTPYKLISSANYFLDNVDRALLSEQIVNVYKAEARFLRALAYFDLVQSFGGVVVYRNFLTKLEDIRIQKSTEEEVYAFIHEDLDFAIAHLPTGLYKGHAVKASAQGIKARVYMTQQNWQAARTLLEEIIADNTFSLADSYEDLFTTDGQAKASVSREIMFATQYLAPNSVHRLRPGAGGLDIELGWFALMQPYKNLVDAYEMKDGKLPEESAYYDAENPYRNRDPRLYATVKLPGDEWVNPVTGETGEIYNTYTGFHTKKWVDLRRLPFVNETARQSDQDYIHLRYADIILMYAEAVNELDGPLDAVYNQLNRVRGRSGVDLPEVDRAKYNSKDKLRDYIRHERRIEFALEGHRYNDLKRWKIAHMLLPTLKNPSGVSYVFKEHNYRLPFSITELDNNPQLEQNEGYR</sequence>
<dbReference type="InterPro" id="IPR011990">
    <property type="entry name" value="TPR-like_helical_dom_sf"/>
</dbReference>
<dbReference type="Gene3D" id="1.25.40.390">
    <property type="match status" value="1"/>
</dbReference>
<feature type="signal peptide" evidence="6">
    <location>
        <begin position="1"/>
        <end position="27"/>
    </location>
</feature>
<evidence type="ECO:0000313" key="9">
    <source>
        <dbReference type="EMBL" id="PRD49248.1"/>
    </source>
</evidence>
<dbReference type="PROSITE" id="PS51257">
    <property type="entry name" value="PROKAR_LIPOPROTEIN"/>
    <property type="match status" value="1"/>
</dbReference>
<proteinExistence type="inferred from homology"/>
<feature type="domain" description="SusD-like N-terminal" evidence="8">
    <location>
        <begin position="29"/>
        <end position="226"/>
    </location>
</feature>
<evidence type="ECO:0000313" key="10">
    <source>
        <dbReference type="Proteomes" id="UP000239711"/>
    </source>
</evidence>
<dbReference type="GO" id="GO:0009279">
    <property type="term" value="C:cell outer membrane"/>
    <property type="evidence" value="ECO:0007669"/>
    <property type="project" value="UniProtKB-SubCell"/>
</dbReference>
<keyword evidence="4" id="KW-0472">Membrane</keyword>
<evidence type="ECO:0000256" key="5">
    <source>
        <dbReference type="ARBA" id="ARBA00023237"/>
    </source>
</evidence>
<reference evidence="9 10" key="1">
    <citation type="submission" date="2018-02" db="EMBL/GenBank/DDBJ databases">
        <title>The draft genome of Sphingobacterium sp. 5JN-11.</title>
        <authorList>
            <person name="Liu L."/>
            <person name="Li L."/>
            <person name="Liang L."/>
            <person name="Zhang X."/>
            <person name="Wang T."/>
        </authorList>
    </citation>
    <scope>NUCLEOTIDE SEQUENCE [LARGE SCALE GENOMIC DNA]</scope>
    <source>
        <strain evidence="9 10">5JN-11</strain>
    </source>
</reference>
<dbReference type="AlphaFoldDB" id="A0A2S9J8Y3"/>
<evidence type="ECO:0000256" key="4">
    <source>
        <dbReference type="ARBA" id="ARBA00023136"/>
    </source>
</evidence>
<protein>
    <submittedName>
        <fullName evidence="9">RagB/SusD family nutrient uptake outer membrane protein</fullName>
    </submittedName>
</protein>
<dbReference type="SUPFAM" id="SSF48452">
    <property type="entry name" value="TPR-like"/>
    <property type="match status" value="1"/>
</dbReference>
<dbReference type="Proteomes" id="UP000239711">
    <property type="component" value="Unassembled WGS sequence"/>
</dbReference>
<comment type="subcellular location">
    <subcellularLocation>
        <location evidence="1">Cell outer membrane</location>
    </subcellularLocation>
</comment>
<dbReference type="CDD" id="cd08977">
    <property type="entry name" value="SusD"/>
    <property type="match status" value="1"/>
</dbReference>
<comment type="similarity">
    <text evidence="2">Belongs to the SusD family.</text>
</comment>
<dbReference type="EMBL" id="PVBQ01000001">
    <property type="protein sequence ID" value="PRD49248.1"/>
    <property type="molecule type" value="Genomic_DNA"/>
</dbReference>
<evidence type="ECO:0000256" key="2">
    <source>
        <dbReference type="ARBA" id="ARBA00006275"/>
    </source>
</evidence>
<evidence type="ECO:0000259" key="8">
    <source>
        <dbReference type="Pfam" id="PF14322"/>
    </source>
</evidence>
<evidence type="ECO:0000256" key="6">
    <source>
        <dbReference type="SAM" id="SignalP"/>
    </source>
</evidence>
<dbReference type="InterPro" id="IPR033985">
    <property type="entry name" value="SusD-like_N"/>
</dbReference>
<keyword evidence="10" id="KW-1185">Reference proteome</keyword>
<dbReference type="Pfam" id="PF14322">
    <property type="entry name" value="SusD-like_3"/>
    <property type="match status" value="1"/>
</dbReference>
<evidence type="ECO:0000256" key="3">
    <source>
        <dbReference type="ARBA" id="ARBA00022729"/>
    </source>
</evidence>